<organism evidence="1">
    <name type="scientific">Hanusia phi</name>
    <dbReference type="NCBI Taxonomy" id="3032"/>
    <lineage>
        <taxon>Eukaryota</taxon>
        <taxon>Cryptophyceae</taxon>
        <taxon>Pyrenomonadales</taxon>
        <taxon>Geminigeraceae</taxon>
        <taxon>Hanusia</taxon>
    </lineage>
</organism>
<accession>A0A7S0HG57</accession>
<sequence length="127" mass="14120">MVSISDLVIENATLPSHVLVDTASCNQDKQAHKAQHLHPDHTHPVILGKLSIHLYLSCSAFFSWPAHDLIGLLEAADASRSFIATAIEIHAVGCRCIPTQPWLKCGERKPRRTQHSETNDVTRMAFF</sequence>
<reference evidence="1" key="1">
    <citation type="submission" date="2021-01" db="EMBL/GenBank/DDBJ databases">
        <authorList>
            <person name="Corre E."/>
            <person name="Pelletier E."/>
            <person name="Niang G."/>
            <person name="Scheremetjew M."/>
            <person name="Finn R."/>
            <person name="Kale V."/>
            <person name="Holt S."/>
            <person name="Cochrane G."/>
            <person name="Meng A."/>
            <person name="Brown T."/>
            <person name="Cohen L."/>
        </authorList>
    </citation>
    <scope>NUCLEOTIDE SEQUENCE</scope>
    <source>
        <strain evidence="1">CCMP325</strain>
    </source>
</reference>
<protein>
    <submittedName>
        <fullName evidence="1">Uncharacterized protein</fullName>
    </submittedName>
</protein>
<dbReference type="EMBL" id="HBEO01008050">
    <property type="protein sequence ID" value="CAD8475159.1"/>
    <property type="molecule type" value="Transcribed_RNA"/>
</dbReference>
<evidence type="ECO:0000313" key="1">
    <source>
        <dbReference type="EMBL" id="CAD8475159.1"/>
    </source>
</evidence>
<proteinExistence type="predicted"/>
<name>A0A7S0HG57_9CRYP</name>
<gene>
    <name evidence="1" type="ORF">HPHI1048_LOCUS5625</name>
</gene>
<dbReference type="AlphaFoldDB" id="A0A7S0HG57"/>